<comment type="caution">
    <text evidence="1">The sequence shown here is derived from an EMBL/GenBank/DDBJ whole genome shotgun (WGS) entry which is preliminary data.</text>
</comment>
<name>A0A4Y9YPM0_9APHY</name>
<dbReference type="AlphaFoldDB" id="A0A4Y9YPM0"/>
<proteinExistence type="predicted"/>
<sequence>PLLARKPFDVAALAAAVADADEDEVSVRVTVPCGPVLTTVSAEVCAAEVDEVPAEDVAVADEDEDDEVALDDEELLDRVDATVLVVEVAVEVAVDLRGA</sequence>
<accession>A0A4Y9YPM0</accession>
<gene>
    <name evidence="1" type="ORF">EVJ58_g2649</name>
</gene>
<feature type="non-terminal residue" evidence="1">
    <location>
        <position position="1"/>
    </location>
</feature>
<dbReference type="EMBL" id="SEKV01000100">
    <property type="protein sequence ID" value="TFY64384.1"/>
    <property type="molecule type" value="Genomic_DNA"/>
</dbReference>
<dbReference type="Proteomes" id="UP000298390">
    <property type="component" value="Unassembled WGS sequence"/>
</dbReference>
<organism evidence="1 2">
    <name type="scientific">Rhodofomes roseus</name>
    <dbReference type="NCBI Taxonomy" id="34475"/>
    <lineage>
        <taxon>Eukaryota</taxon>
        <taxon>Fungi</taxon>
        <taxon>Dikarya</taxon>
        <taxon>Basidiomycota</taxon>
        <taxon>Agaricomycotina</taxon>
        <taxon>Agaricomycetes</taxon>
        <taxon>Polyporales</taxon>
        <taxon>Rhodofomes</taxon>
    </lineage>
</organism>
<protein>
    <submittedName>
        <fullName evidence="1">Uncharacterized protein</fullName>
    </submittedName>
</protein>
<reference evidence="1 2" key="1">
    <citation type="submission" date="2019-01" db="EMBL/GenBank/DDBJ databases">
        <title>Genome sequencing of the rare red list fungi Fomitopsis rosea.</title>
        <authorList>
            <person name="Buettner E."/>
            <person name="Kellner H."/>
        </authorList>
    </citation>
    <scope>NUCLEOTIDE SEQUENCE [LARGE SCALE GENOMIC DNA]</scope>
    <source>
        <strain evidence="1 2">DSM 105464</strain>
    </source>
</reference>
<evidence type="ECO:0000313" key="2">
    <source>
        <dbReference type="Proteomes" id="UP000298390"/>
    </source>
</evidence>
<evidence type="ECO:0000313" key="1">
    <source>
        <dbReference type="EMBL" id="TFY64384.1"/>
    </source>
</evidence>